<dbReference type="AlphaFoldDB" id="A0A2H6KA03"/>
<feature type="compositionally biased region" description="Basic and acidic residues" evidence="3">
    <location>
        <begin position="432"/>
        <end position="445"/>
    </location>
</feature>
<dbReference type="InterPro" id="IPR004000">
    <property type="entry name" value="Actin"/>
</dbReference>
<keyword evidence="5" id="KW-1185">Reference proteome</keyword>
<name>A0A2H6KA03_9APIC</name>
<evidence type="ECO:0000256" key="2">
    <source>
        <dbReference type="RuleBase" id="RU000487"/>
    </source>
</evidence>
<dbReference type="SUPFAM" id="SSF53067">
    <property type="entry name" value="Actin-like ATPase domain"/>
    <property type="match status" value="3"/>
</dbReference>
<dbReference type="InterPro" id="IPR043129">
    <property type="entry name" value="ATPase_NBD"/>
</dbReference>
<reference evidence="4 5" key="1">
    <citation type="journal article" date="2017" name="BMC Genomics">
        <title>Whole-genome assembly of Babesia ovata and comparative genomics between closely related pathogens.</title>
        <authorList>
            <person name="Yamagishi J."/>
            <person name="Asada M."/>
            <person name="Hakimi H."/>
            <person name="Tanaka T.Q."/>
            <person name="Sugimoto C."/>
            <person name="Kawazu S."/>
        </authorList>
    </citation>
    <scope>NUCLEOTIDE SEQUENCE [LARGE SCALE GENOMIC DNA]</scope>
    <source>
        <strain evidence="4 5">Miyake</strain>
    </source>
</reference>
<dbReference type="OrthoDB" id="5132116at2759"/>
<dbReference type="EMBL" id="BDSA01000001">
    <property type="protein sequence ID" value="GBE59827.1"/>
    <property type="molecule type" value="Genomic_DNA"/>
</dbReference>
<accession>A0A2H6KA03</accession>
<dbReference type="Proteomes" id="UP000236319">
    <property type="component" value="Unassembled WGS sequence"/>
</dbReference>
<evidence type="ECO:0000256" key="1">
    <source>
        <dbReference type="ARBA" id="ARBA00049360"/>
    </source>
</evidence>
<proteinExistence type="inferred from homology"/>
<dbReference type="SMART" id="SM00268">
    <property type="entry name" value="ACTIN"/>
    <property type="match status" value="1"/>
</dbReference>
<comment type="caution">
    <text evidence="4">The sequence shown here is derived from an EMBL/GenBank/DDBJ whole genome shotgun (WGS) entry which is preliminary data.</text>
</comment>
<evidence type="ECO:0000313" key="4">
    <source>
        <dbReference type="EMBL" id="GBE59827.1"/>
    </source>
</evidence>
<comment type="catalytic activity">
    <reaction evidence="1">
        <text>ATP + H2O = ADP + phosphate + H(+)</text>
        <dbReference type="Rhea" id="RHEA:13065"/>
        <dbReference type="ChEBI" id="CHEBI:15377"/>
        <dbReference type="ChEBI" id="CHEBI:15378"/>
        <dbReference type="ChEBI" id="CHEBI:30616"/>
        <dbReference type="ChEBI" id="CHEBI:43474"/>
        <dbReference type="ChEBI" id="CHEBI:456216"/>
    </reaction>
</comment>
<protein>
    <submittedName>
        <fullName evidence="4">Actin like ALP2a</fullName>
    </submittedName>
</protein>
<gene>
    <name evidence="4" type="ORF">BOVATA_013200</name>
</gene>
<dbReference type="Gene3D" id="3.30.420.40">
    <property type="match status" value="3"/>
</dbReference>
<sequence length="598" mass="66579">MAAYPCQQSYRSAVQSLVVDIGHGYIRGGSAGESQPRCIWPSAVGGGDDYDVFPLVENSNYRCSQVRMLRRVLVNLSGDPLIEIDNNAYLRAIRGTFGDSRVPDRRLMNAAIARPSQIGYSATAVTMGITTAPRDCWDPFNCRSLSASHRKIFTKLDEVRFDRIVTGLNRWNNVSSGMGEQENARPLFVVESNQSSVAVREQQMELVMEQMNSPGIYFGQGSALACYAFGVKSGLVIDVGAATTSLGLVAEQGIYAFREHFVGGDHVDALMYMLLKECDKNTLNAVLHHPSYSLGTTLREHMNDEHLPRALATRIWQYEFDPKHFYIQEKLRALKESVIHAASSPIFSSDSPEDSRYSDIATALMPNEENAETASSAGAVLPDGTPMEIDREKRKQSQEKAKQTQEKAKQTQEKAKQAKNWMWPPLQPISDPSHDNRESPRDSAKRLQNVAPDSVMALAAEILFDTPAIASRLPIDVGRFQGIYKSFEDMAIGEGLQSAEMFRNLVVVGGCANMPGFSQRLAHDFQHFSKEAQYPVQGADYRLLNPVVKHNRSVSSWIGASILSSLSTFDTCWISSDEYREHGKNICRRKGTFNFIQH</sequence>
<feature type="compositionally biased region" description="Basic and acidic residues" evidence="3">
    <location>
        <begin position="388"/>
        <end position="416"/>
    </location>
</feature>
<feature type="region of interest" description="Disordered" evidence="3">
    <location>
        <begin position="367"/>
        <end position="446"/>
    </location>
</feature>
<dbReference type="RefSeq" id="XP_028866070.1">
    <property type="nucleotide sequence ID" value="XM_029010237.1"/>
</dbReference>
<evidence type="ECO:0000313" key="5">
    <source>
        <dbReference type="Proteomes" id="UP000236319"/>
    </source>
</evidence>
<dbReference type="VEuPathDB" id="PiroplasmaDB:BOVATA_013200"/>
<dbReference type="GeneID" id="39873597"/>
<dbReference type="Pfam" id="PF00022">
    <property type="entry name" value="Actin"/>
    <property type="match status" value="1"/>
</dbReference>
<evidence type="ECO:0000256" key="3">
    <source>
        <dbReference type="SAM" id="MobiDB-lite"/>
    </source>
</evidence>
<dbReference type="PANTHER" id="PTHR11937">
    <property type="entry name" value="ACTIN"/>
    <property type="match status" value="1"/>
</dbReference>
<comment type="similarity">
    <text evidence="2">Belongs to the actin family.</text>
</comment>
<organism evidence="4 5">
    <name type="scientific">Babesia ovata</name>
    <dbReference type="NCBI Taxonomy" id="189622"/>
    <lineage>
        <taxon>Eukaryota</taxon>
        <taxon>Sar</taxon>
        <taxon>Alveolata</taxon>
        <taxon>Apicomplexa</taxon>
        <taxon>Aconoidasida</taxon>
        <taxon>Piroplasmida</taxon>
        <taxon>Babesiidae</taxon>
        <taxon>Babesia</taxon>
    </lineage>
</organism>